<organism evidence="8 9">
    <name type="scientific">Desulfuromonas thiophila</name>
    <dbReference type="NCBI Taxonomy" id="57664"/>
    <lineage>
        <taxon>Bacteria</taxon>
        <taxon>Pseudomonadati</taxon>
        <taxon>Thermodesulfobacteriota</taxon>
        <taxon>Desulfuromonadia</taxon>
        <taxon>Desulfuromonadales</taxon>
        <taxon>Desulfuromonadaceae</taxon>
        <taxon>Desulfuromonas</taxon>
    </lineage>
</organism>
<dbReference type="Pfam" id="PF07499">
    <property type="entry name" value="RuvA_C"/>
    <property type="match status" value="1"/>
</dbReference>
<sequence length="203" mass="21697">MIARLSGLLCHKEPEQLIIDVQGVGYRVFVPLSSFYELPDTGQPVQLHIHTLVREDALLLYGFSSLLQKQLFLLLLGISGIGPKVALNILSHLSCDELQQALLLQDSVRLSLVPGIGKKTAERLVLELHEKVQKLSAAAAAASGRSAATTAGRSDTDVLSALLSLGYKEKEARAALGRIEGAAGLSTEALLRAALQELTPGRN</sequence>
<reference evidence="9" key="1">
    <citation type="submission" date="2016-10" db="EMBL/GenBank/DDBJ databases">
        <authorList>
            <person name="Varghese N."/>
            <person name="Submissions S."/>
        </authorList>
    </citation>
    <scope>NUCLEOTIDE SEQUENCE [LARGE SCALE GENOMIC DNA]</scope>
    <source>
        <strain evidence="9">DSM 8987</strain>
    </source>
</reference>
<proteinExistence type="inferred from homology"/>
<comment type="subunit">
    <text evidence="6">Homotetramer. Forms an RuvA(8)-RuvB(12)-Holliday junction (HJ) complex. HJ DNA is sandwiched between 2 RuvA tetramers; dsDNA enters through RuvA and exits via RuvB. An RuvB hexamer assembles on each DNA strand where it exits the tetramer. Each RuvB hexamer is contacted by two RuvA subunits (via domain III) on 2 adjacent RuvB subunits; this complex drives branch migration. In the full resolvosome a probable DNA-RuvA(4)-RuvB(12)-RuvC(2) complex forms which resolves the HJ.</text>
</comment>
<feature type="region of interest" description="Domain III" evidence="6">
    <location>
        <begin position="149"/>
        <end position="203"/>
    </location>
</feature>
<keyword evidence="8" id="KW-0347">Helicase</keyword>
<keyword evidence="8" id="KW-0378">Hydrolase</keyword>
<keyword evidence="1 6" id="KW-0963">Cytoplasm</keyword>
<dbReference type="GO" id="GO:0005524">
    <property type="term" value="F:ATP binding"/>
    <property type="evidence" value="ECO:0007669"/>
    <property type="project" value="InterPro"/>
</dbReference>
<dbReference type="Pfam" id="PF14520">
    <property type="entry name" value="HHH_5"/>
    <property type="match status" value="1"/>
</dbReference>
<evidence type="ECO:0000256" key="4">
    <source>
        <dbReference type="ARBA" id="ARBA00023172"/>
    </source>
</evidence>
<gene>
    <name evidence="6" type="primary">ruvA</name>
    <name evidence="8" type="ORF">SAMN05661003_11251</name>
</gene>
<dbReference type="GO" id="GO:0009378">
    <property type="term" value="F:four-way junction helicase activity"/>
    <property type="evidence" value="ECO:0007669"/>
    <property type="project" value="InterPro"/>
</dbReference>
<dbReference type="OrthoDB" id="5293449at2"/>
<keyword evidence="8" id="KW-0547">Nucleotide-binding</keyword>
<evidence type="ECO:0000256" key="3">
    <source>
        <dbReference type="ARBA" id="ARBA00023125"/>
    </source>
</evidence>
<dbReference type="SUPFAM" id="SSF47781">
    <property type="entry name" value="RuvA domain 2-like"/>
    <property type="match status" value="1"/>
</dbReference>
<keyword evidence="5 6" id="KW-0234">DNA repair</keyword>
<dbReference type="HAMAP" id="MF_00031">
    <property type="entry name" value="DNA_HJ_migration_RuvA"/>
    <property type="match status" value="1"/>
</dbReference>
<dbReference type="Gene3D" id="1.10.8.10">
    <property type="entry name" value="DNA helicase RuvA subunit, C-terminal domain"/>
    <property type="match status" value="1"/>
</dbReference>
<keyword evidence="9" id="KW-1185">Reference proteome</keyword>
<evidence type="ECO:0000256" key="1">
    <source>
        <dbReference type="ARBA" id="ARBA00022490"/>
    </source>
</evidence>
<comment type="domain">
    <text evidence="6">Has three domains with a flexible linker between the domains II and III and assumes an 'L' shape. Domain III is highly mobile and contacts RuvB.</text>
</comment>
<name>A0A1G7D7F7_9BACT</name>
<dbReference type="SUPFAM" id="SSF50249">
    <property type="entry name" value="Nucleic acid-binding proteins"/>
    <property type="match status" value="1"/>
</dbReference>
<dbReference type="RefSeq" id="WP_092079298.1">
    <property type="nucleotide sequence ID" value="NZ_FNAQ01000012.1"/>
</dbReference>
<comment type="similarity">
    <text evidence="6">Belongs to the RuvA family.</text>
</comment>
<dbReference type="STRING" id="57664.SAMN05661003_11251"/>
<dbReference type="InterPro" id="IPR010994">
    <property type="entry name" value="RuvA_2-like"/>
</dbReference>
<protein>
    <recommendedName>
        <fullName evidence="6">Holliday junction branch migration complex subunit RuvA</fullName>
    </recommendedName>
</protein>
<dbReference type="NCBIfam" id="TIGR00084">
    <property type="entry name" value="ruvA"/>
    <property type="match status" value="1"/>
</dbReference>
<comment type="caution">
    <text evidence="6">Lacks conserved residue(s) required for the propagation of feature annotation.</text>
</comment>
<dbReference type="CDD" id="cd14332">
    <property type="entry name" value="UBA_RuvA_C"/>
    <property type="match status" value="1"/>
</dbReference>
<dbReference type="SUPFAM" id="SSF46929">
    <property type="entry name" value="DNA helicase RuvA subunit, C-terminal domain"/>
    <property type="match status" value="1"/>
</dbReference>
<feature type="domain" description="Helix-hairpin-helix DNA-binding motif class 1" evidence="7">
    <location>
        <begin position="108"/>
        <end position="127"/>
    </location>
</feature>
<keyword evidence="2 6" id="KW-0227">DNA damage</keyword>
<keyword evidence="3 6" id="KW-0238">DNA-binding</keyword>
<keyword evidence="4 6" id="KW-0233">DNA recombination</keyword>
<dbReference type="Gene3D" id="1.10.150.20">
    <property type="entry name" value="5' to 3' exonuclease, C-terminal subdomain"/>
    <property type="match status" value="1"/>
</dbReference>
<comment type="subcellular location">
    <subcellularLocation>
        <location evidence="6">Cytoplasm</location>
    </subcellularLocation>
</comment>
<dbReference type="AlphaFoldDB" id="A0A1G7D7F7"/>
<dbReference type="GO" id="GO:0006281">
    <property type="term" value="P:DNA repair"/>
    <property type="evidence" value="ECO:0007669"/>
    <property type="project" value="UniProtKB-UniRule"/>
</dbReference>
<accession>A0A1G7D7F7</accession>
<evidence type="ECO:0000256" key="2">
    <source>
        <dbReference type="ARBA" id="ARBA00022763"/>
    </source>
</evidence>
<dbReference type="GO" id="GO:0005737">
    <property type="term" value="C:cytoplasm"/>
    <property type="evidence" value="ECO:0007669"/>
    <property type="project" value="UniProtKB-SubCell"/>
</dbReference>
<dbReference type="Pfam" id="PF01330">
    <property type="entry name" value="RuvA_N"/>
    <property type="match status" value="1"/>
</dbReference>
<evidence type="ECO:0000256" key="5">
    <source>
        <dbReference type="ARBA" id="ARBA00023204"/>
    </source>
</evidence>
<comment type="function">
    <text evidence="6">The RuvA-RuvB-RuvC complex processes Holliday junction (HJ) DNA during genetic recombination and DNA repair, while the RuvA-RuvB complex plays an important role in the rescue of blocked DNA replication forks via replication fork reversal (RFR). RuvA specifically binds to HJ cruciform DNA, conferring on it an open structure. The RuvB hexamer acts as an ATP-dependent pump, pulling dsDNA into and through the RuvAB complex. HJ branch migration allows RuvC to scan DNA until it finds its consensus sequence, where it cleaves and resolves the cruciform DNA.</text>
</comment>
<dbReference type="InterPro" id="IPR036267">
    <property type="entry name" value="RuvA_C_sf"/>
</dbReference>
<dbReference type="InterPro" id="IPR003583">
    <property type="entry name" value="Hlx-hairpin-Hlx_DNA-bd_motif"/>
</dbReference>
<dbReference type="SMART" id="SM00278">
    <property type="entry name" value="HhH1"/>
    <property type="match status" value="2"/>
</dbReference>
<evidence type="ECO:0000259" key="7">
    <source>
        <dbReference type="SMART" id="SM00278"/>
    </source>
</evidence>
<dbReference type="InterPro" id="IPR012340">
    <property type="entry name" value="NA-bd_OB-fold"/>
</dbReference>
<feature type="domain" description="Helix-hairpin-helix DNA-binding motif class 1" evidence="7">
    <location>
        <begin position="73"/>
        <end position="92"/>
    </location>
</feature>
<feature type="region of interest" description="Domain I" evidence="6">
    <location>
        <begin position="1"/>
        <end position="64"/>
    </location>
</feature>
<dbReference type="EMBL" id="FNAQ01000012">
    <property type="protein sequence ID" value="SDE47447.1"/>
    <property type="molecule type" value="Genomic_DNA"/>
</dbReference>
<keyword evidence="8" id="KW-0067">ATP-binding</keyword>
<dbReference type="GO" id="GO:0009379">
    <property type="term" value="C:Holliday junction helicase complex"/>
    <property type="evidence" value="ECO:0007669"/>
    <property type="project" value="InterPro"/>
</dbReference>
<dbReference type="InterPro" id="IPR013849">
    <property type="entry name" value="DNA_helicase_Holl-junc_RuvA_I"/>
</dbReference>
<evidence type="ECO:0000256" key="6">
    <source>
        <dbReference type="HAMAP-Rule" id="MF_00031"/>
    </source>
</evidence>
<dbReference type="InterPro" id="IPR000085">
    <property type="entry name" value="RuvA"/>
</dbReference>
<dbReference type="GO" id="GO:0000400">
    <property type="term" value="F:four-way junction DNA binding"/>
    <property type="evidence" value="ECO:0007669"/>
    <property type="project" value="UniProtKB-UniRule"/>
</dbReference>
<dbReference type="Proteomes" id="UP000243205">
    <property type="component" value="Unassembled WGS sequence"/>
</dbReference>
<evidence type="ECO:0000313" key="9">
    <source>
        <dbReference type="Proteomes" id="UP000243205"/>
    </source>
</evidence>
<dbReference type="InterPro" id="IPR011114">
    <property type="entry name" value="RuvA_C"/>
</dbReference>
<dbReference type="Gene3D" id="2.40.50.140">
    <property type="entry name" value="Nucleic acid-binding proteins"/>
    <property type="match status" value="1"/>
</dbReference>
<dbReference type="GO" id="GO:0048476">
    <property type="term" value="C:Holliday junction resolvase complex"/>
    <property type="evidence" value="ECO:0007669"/>
    <property type="project" value="UniProtKB-UniRule"/>
</dbReference>
<evidence type="ECO:0000313" key="8">
    <source>
        <dbReference type="EMBL" id="SDE47447.1"/>
    </source>
</evidence>
<dbReference type="GO" id="GO:0006310">
    <property type="term" value="P:DNA recombination"/>
    <property type="evidence" value="ECO:0007669"/>
    <property type="project" value="UniProtKB-UniRule"/>
</dbReference>